<dbReference type="Proteomes" id="UP000606490">
    <property type="component" value="Unassembled WGS sequence"/>
</dbReference>
<gene>
    <name evidence="1" type="ORF">JMJ55_21745</name>
</gene>
<reference evidence="1 2" key="1">
    <citation type="submission" date="2021-01" db="EMBL/GenBank/DDBJ databases">
        <title>Belnapia mucosa sp. nov. and Belnapia arida sp. nov., isolated from the Tabernas Desert (Almeria, Spain).</title>
        <authorList>
            <person name="Molina-Menor E."/>
            <person name="Vidal-Verdu A."/>
            <person name="Calonge A."/>
            <person name="Satari L."/>
            <person name="Pereto Magraner J."/>
            <person name="Porcar Miralles M."/>
        </authorList>
    </citation>
    <scope>NUCLEOTIDE SEQUENCE [LARGE SCALE GENOMIC DNA]</scope>
    <source>
        <strain evidence="1 2">T6</strain>
    </source>
</reference>
<comment type="caution">
    <text evidence="1">The sequence shown here is derived from an EMBL/GenBank/DDBJ whole genome shotgun (WGS) entry which is preliminary data.</text>
</comment>
<sequence>MPAISNSVATRRALAASRLAQHCLHHGLPLAALASARAAARSALLALGSAPSRPKDPDVLAMVDMAPWRPIQIDPAQQEPRIRGVLDAVERLLGAERQRLT</sequence>
<dbReference type="EMBL" id="JAEUXJ010000011">
    <property type="protein sequence ID" value="MBL6457962.1"/>
    <property type="molecule type" value="Genomic_DNA"/>
</dbReference>
<evidence type="ECO:0000313" key="2">
    <source>
        <dbReference type="Proteomes" id="UP000606490"/>
    </source>
</evidence>
<proteinExistence type="predicted"/>
<keyword evidence="2" id="KW-1185">Reference proteome</keyword>
<protein>
    <submittedName>
        <fullName evidence="1">Uncharacterized protein</fullName>
    </submittedName>
</protein>
<name>A0ABS1V8K7_9PROT</name>
<accession>A0ABS1V8K7</accession>
<evidence type="ECO:0000313" key="1">
    <source>
        <dbReference type="EMBL" id="MBL6457962.1"/>
    </source>
</evidence>
<organism evidence="1 2">
    <name type="scientific">Belnapia mucosa</name>
    <dbReference type="NCBI Taxonomy" id="2804532"/>
    <lineage>
        <taxon>Bacteria</taxon>
        <taxon>Pseudomonadati</taxon>
        <taxon>Pseudomonadota</taxon>
        <taxon>Alphaproteobacteria</taxon>
        <taxon>Acetobacterales</taxon>
        <taxon>Roseomonadaceae</taxon>
        <taxon>Belnapia</taxon>
    </lineage>
</organism>
<dbReference type="RefSeq" id="WP_202827704.1">
    <property type="nucleotide sequence ID" value="NZ_JAEUXJ010000011.1"/>
</dbReference>